<dbReference type="InterPro" id="IPR019533">
    <property type="entry name" value="Peptidase_S26"/>
</dbReference>
<protein>
    <submittedName>
        <fullName evidence="2">Peptidase S26</fullName>
    </submittedName>
</protein>
<dbReference type="Pfam" id="PF10502">
    <property type="entry name" value="Peptidase_S26"/>
    <property type="match status" value="1"/>
</dbReference>
<dbReference type="EMBL" id="MDEO01000029">
    <property type="protein sequence ID" value="OCX20730.1"/>
    <property type="molecule type" value="Genomic_DNA"/>
</dbReference>
<dbReference type="Gene3D" id="2.10.109.10">
    <property type="entry name" value="Umud Fragment, subunit A"/>
    <property type="match status" value="1"/>
</dbReference>
<comment type="caution">
    <text evidence="2">The sequence shown here is derived from an EMBL/GenBank/DDBJ whole genome shotgun (WGS) entry which is preliminary data.</text>
</comment>
<keyword evidence="3" id="KW-1185">Reference proteome</keyword>
<feature type="domain" description="Peptidase S26" evidence="1">
    <location>
        <begin position="18"/>
        <end position="164"/>
    </location>
</feature>
<proteinExistence type="predicted"/>
<dbReference type="GO" id="GO:0006465">
    <property type="term" value="P:signal peptide processing"/>
    <property type="evidence" value="ECO:0007669"/>
    <property type="project" value="InterPro"/>
</dbReference>
<reference evidence="2 3" key="1">
    <citation type="submission" date="2016-08" db="EMBL/GenBank/DDBJ databases">
        <title>Whole genome sequence of Mesorhizobium sp. strain UASWS1009 isolated from industrial sewage.</title>
        <authorList>
            <person name="Crovadore J."/>
            <person name="Calmin G."/>
            <person name="Chablais R."/>
            <person name="Cochard B."/>
            <person name="Lefort F."/>
        </authorList>
    </citation>
    <scope>NUCLEOTIDE SEQUENCE [LARGE SCALE GENOMIC DNA]</scope>
    <source>
        <strain evidence="2 3">UASWS1009</strain>
    </source>
</reference>
<organism evidence="2 3">
    <name type="scientific">Mesorhizobium hungaricum</name>
    <dbReference type="NCBI Taxonomy" id="1566387"/>
    <lineage>
        <taxon>Bacteria</taxon>
        <taxon>Pseudomonadati</taxon>
        <taxon>Pseudomonadota</taxon>
        <taxon>Alphaproteobacteria</taxon>
        <taxon>Hyphomicrobiales</taxon>
        <taxon>Phyllobacteriaceae</taxon>
        <taxon>Mesorhizobium</taxon>
    </lineage>
</organism>
<dbReference type="STRING" id="1566387.QV13_08640"/>
<evidence type="ECO:0000313" key="2">
    <source>
        <dbReference type="EMBL" id="OCX20730.1"/>
    </source>
</evidence>
<dbReference type="OrthoDB" id="5360818at2"/>
<dbReference type="InterPro" id="IPR036286">
    <property type="entry name" value="LexA/Signal_pep-like_sf"/>
</dbReference>
<accession>A0A1C2E128</accession>
<dbReference type="AlphaFoldDB" id="A0A1C2E128"/>
<dbReference type="PROSITE" id="PS51257">
    <property type="entry name" value="PROKAR_LIPOPROTEIN"/>
    <property type="match status" value="1"/>
</dbReference>
<dbReference type="GO" id="GO:0004252">
    <property type="term" value="F:serine-type endopeptidase activity"/>
    <property type="evidence" value="ECO:0007669"/>
    <property type="project" value="InterPro"/>
</dbReference>
<sequence>MRAGGLLICVFGTLGVGFACLAPMPVKLIWNASASVPVGLYTVVANTPLDVADVVAFVPSEPLASFLAERGYLPDGLSLLKRVLAMPGQLVCRTNLAITVDGAEVGSALARDRAGRDLPAWQGCRRIHSGEVFLMNRQVRDSFDGRYFGPTTTDLLLGAAVPLWTDDGSGRFRWRQTP</sequence>
<dbReference type="Proteomes" id="UP000094412">
    <property type="component" value="Unassembled WGS sequence"/>
</dbReference>
<name>A0A1C2E128_9HYPH</name>
<evidence type="ECO:0000259" key="1">
    <source>
        <dbReference type="Pfam" id="PF10502"/>
    </source>
</evidence>
<dbReference type="SUPFAM" id="SSF51306">
    <property type="entry name" value="LexA/Signal peptidase"/>
    <property type="match status" value="1"/>
</dbReference>
<gene>
    <name evidence="2" type="ORF">QV13_08640</name>
</gene>
<evidence type="ECO:0000313" key="3">
    <source>
        <dbReference type="Proteomes" id="UP000094412"/>
    </source>
</evidence>